<evidence type="ECO:0000313" key="14">
    <source>
        <dbReference type="EMBL" id="RLQ88641.1"/>
    </source>
</evidence>
<keyword evidence="5 11" id="KW-0132">Cell division</keyword>
<dbReference type="PROSITE" id="PS51900">
    <property type="entry name" value="CB"/>
    <property type="match status" value="1"/>
</dbReference>
<dbReference type="SUPFAM" id="SSF56349">
    <property type="entry name" value="DNA breaking-rejoining enzymes"/>
    <property type="match status" value="1"/>
</dbReference>
<accession>A0A3L7JGA0</accession>
<feature type="active site" evidence="11">
    <location>
        <position position="175"/>
    </location>
</feature>
<dbReference type="PROSITE" id="PS51898">
    <property type="entry name" value="TYR_RECOMBINASE"/>
    <property type="match status" value="1"/>
</dbReference>
<feature type="active site" description="O-(3'-phospho-DNA)-tyrosine intermediate" evidence="11">
    <location>
        <position position="283"/>
    </location>
</feature>
<dbReference type="RefSeq" id="WP_121645607.1">
    <property type="nucleotide sequence ID" value="NZ_RCWN01000001.1"/>
</dbReference>
<name>A0A3L7JGA0_9HYPH</name>
<feature type="active site" evidence="11">
    <location>
        <position position="248"/>
    </location>
</feature>
<evidence type="ECO:0000256" key="1">
    <source>
        <dbReference type="ARBA" id="ARBA00004496"/>
    </source>
</evidence>
<dbReference type="InterPro" id="IPR004107">
    <property type="entry name" value="Integrase_SAM-like_N"/>
</dbReference>
<dbReference type="GO" id="GO:0006313">
    <property type="term" value="P:DNA transposition"/>
    <property type="evidence" value="ECO:0007669"/>
    <property type="project" value="UniProtKB-UniRule"/>
</dbReference>
<evidence type="ECO:0000256" key="4">
    <source>
        <dbReference type="ARBA" id="ARBA00022490"/>
    </source>
</evidence>
<keyword evidence="8 11" id="KW-0238">DNA-binding</keyword>
<evidence type="ECO:0000256" key="10">
    <source>
        <dbReference type="ARBA" id="ARBA00023306"/>
    </source>
</evidence>
<comment type="similarity">
    <text evidence="2 11">Belongs to the 'phage' integrase family. XerD subfamily.</text>
</comment>
<comment type="subcellular location">
    <subcellularLocation>
        <location evidence="1 11">Cytoplasm</location>
    </subcellularLocation>
</comment>
<reference evidence="14 15" key="1">
    <citation type="submission" date="2018-10" db="EMBL/GenBank/DDBJ databases">
        <title>Notoacmeibacter sp. M2BS9Y-3-1, whole genome shotgun sequence.</title>
        <authorList>
            <person name="Tuo L."/>
        </authorList>
    </citation>
    <scope>NUCLEOTIDE SEQUENCE [LARGE SCALE GENOMIC DNA]</scope>
    <source>
        <strain evidence="14 15">M2BS9Y-3-1</strain>
    </source>
</reference>
<dbReference type="HAMAP" id="MF_01808">
    <property type="entry name" value="Recomb_XerC_XerD"/>
    <property type="match status" value="1"/>
</dbReference>
<dbReference type="Proteomes" id="UP000281094">
    <property type="component" value="Unassembled WGS sequence"/>
</dbReference>
<evidence type="ECO:0000256" key="5">
    <source>
        <dbReference type="ARBA" id="ARBA00022618"/>
    </source>
</evidence>
<dbReference type="GO" id="GO:0051301">
    <property type="term" value="P:cell division"/>
    <property type="evidence" value="ECO:0007669"/>
    <property type="project" value="UniProtKB-KW"/>
</dbReference>
<dbReference type="PANTHER" id="PTHR30349:SF90">
    <property type="entry name" value="TYROSINE RECOMBINASE XERD"/>
    <property type="match status" value="1"/>
</dbReference>
<evidence type="ECO:0000256" key="7">
    <source>
        <dbReference type="ARBA" id="ARBA00022908"/>
    </source>
</evidence>
<keyword evidence="15" id="KW-1185">Reference proteome</keyword>
<feature type="active site" evidence="11">
    <location>
        <position position="151"/>
    </location>
</feature>
<keyword evidence="7 11" id="KW-0229">DNA integration</keyword>
<evidence type="ECO:0000256" key="6">
    <source>
        <dbReference type="ARBA" id="ARBA00022829"/>
    </source>
</evidence>
<dbReference type="GO" id="GO:0003677">
    <property type="term" value="F:DNA binding"/>
    <property type="evidence" value="ECO:0007669"/>
    <property type="project" value="UniProtKB-UniRule"/>
</dbReference>
<dbReference type="InterPro" id="IPR011932">
    <property type="entry name" value="Recomb_XerD"/>
</dbReference>
<sequence>MRSDGYLIESFLEMLSAERGAAANTLAAYERDLRDVSEQCDGPLANADEEALRRYIGRLPSRGYAASSQARRLAALRQFFQFLYAEGLRQDDPSATLENPRKPAPLPKVLSEENVTRLLDLAEDEAAMAGEKLAPIRMAALLEVLYATGLRVSELVSLPVSVARRDARYFVVTGKGDKERLVPLSPPARAAMDRWLKRRDRAPVYAQSPYLFPSREAAAGYLPRQVFARDLKALAARAGLDPKAVSPHILRHAFASHLLQNGADLRSVQQLLGHADISTTQIYTHVLEERLVELVQEHHPLARPKPSR</sequence>
<dbReference type="InterPro" id="IPR011010">
    <property type="entry name" value="DNA_brk_join_enz"/>
</dbReference>
<evidence type="ECO:0000256" key="2">
    <source>
        <dbReference type="ARBA" id="ARBA00010450"/>
    </source>
</evidence>
<comment type="caution">
    <text evidence="14">The sequence shown here is derived from an EMBL/GenBank/DDBJ whole genome shotgun (WGS) entry which is preliminary data.</text>
</comment>
<dbReference type="PANTHER" id="PTHR30349">
    <property type="entry name" value="PHAGE INTEGRASE-RELATED"/>
    <property type="match status" value="1"/>
</dbReference>
<dbReference type="InterPro" id="IPR050090">
    <property type="entry name" value="Tyrosine_recombinase_XerCD"/>
</dbReference>
<keyword evidence="6 11" id="KW-0159">Chromosome partition</keyword>
<dbReference type="InterPro" id="IPR013762">
    <property type="entry name" value="Integrase-like_cat_sf"/>
</dbReference>
<dbReference type="HAMAP" id="MF_01807">
    <property type="entry name" value="Recomb_XerD"/>
    <property type="match status" value="1"/>
</dbReference>
<evidence type="ECO:0000256" key="8">
    <source>
        <dbReference type="ARBA" id="ARBA00023125"/>
    </source>
</evidence>
<dbReference type="GO" id="GO:0007059">
    <property type="term" value="P:chromosome segregation"/>
    <property type="evidence" value="ECO:0007669"/>
    <property type="project" value="UniProtKB-UniRule"/>
</dbReference>
<dbReference type="Pfam" id="PF00589">
    <property type="entry name" value="Phage_integrase"/>
    <property type="match status" value="1"/>
</dbReference>
<feature type="domain" description="Tyr recombinase" evidence="12">
    <location>
        <begin position="105"/>
        <end position="296"/>
    </location>
</feature>
<dbReference type="Gene3D" id="1.10.150.130">
    <property type="match status" value="1"/>
</dbReference>
<dbReference type="NCBIfam" id="NF001399">
    <property type="entry name" value="PRK00283.1"/>
    <property type="match status" value="1"/>
</dbReference>
<evidence type="ECO:0000313" key="15">
    <source>
        <dbReference type="Proteomes" id="UP000281094"/>
    </source>
</evidence>
<feature type="domain" description="Core-binding (CB)" evidence="13">
    <location>
        <begin position="2"/>
        <end position="84"/>
    </location>
</feature>
<dbReference type="CDD" id="cd00798">
    <property type="entry name" value="INT_XerDC_C"/>
    <property type="match status" value="1"/>
</dbReference>
<evidence type="ECO:0000256" key="3">
    <source>
        <dbReference type="ARBA" id="ARBA00015810"/>
    </source>
</evidence>
<dbReference type="InterPro" id="IPR010998">
    <property type="entry name" value="Integrase_recombinase_N"/>
</dbReference>
<gene>
    <name evidence="11" type="primary">xerD</name>
    <name evidence="14" type="ORF">D8780_10900</name>
</gene>
<proteinExistence type="inferred from homology"/>
<dbReference type="EMBL" id="RCWN01000001">
    <property type="protein sequence ID" value="RLQ88641.1"/>
    <property type="molecule type" value="Genomic_DNA"/>
</dbReference>
<comment type="subunit">
    <text evidence="11">Forms a cyclic heterotetrameric complex composed of two molecules of XerC and two molecules of XerD.</text>
</comment>
<keyword evidence="4 11" id="KW-0963">Cytoplasm</keyword>
<dbReference type="AlphaFoldDB" id="A0A3L7JGA0"/>
<dbReference type="InterPro" id="IPR023009">
    <property type="entry name" value="Tyrosine_recombinase_XerC/XerD"/>
</dbReference>
<evidence type="ECO:0000256" key="9">
    <source>
        <dbReference type="ARBA" id="ARBA00023172"/>
    </source>
</evidence>
<evidence type="ECO:0000259" key="12">
    <source>
        <dbReference type="PROSITE" id="PS51898"/>
    </source>
</evidence>
<organism evidence="14 15">
    <name type="scientific">Notoacmeibacter ruber</name>
    <dbReference type="NCBI Taxonomy" id="2670375"/>
    <lineage>
        <taxon>Bacteria</taxon>
        <taxon>Pseudomonadati</taxon>
        <taxon>Pseudomonadota</taxon>
        <taxon>Alphaproteobacteria</taxon>
        <taxon>Hyphomicrobiales</taxon>
        <taxon>Notoacmeibacteraceae</taxon>
        <taxon>Notoacmeibacter</taxon>
    </lineage>
</organism>
<dbReference type="InterPro" id="IPR044068">
    <property type="entry name" value="CB"/>
</dbReference>
<feature type="active site" evidence="11">
    <location>
        <position position="251"/>
    </location>
</feature>
<feature type="active site" evidence="11">
    <location>
        <position position="274"/>
    </location>
</feature>
<evidence type="ECO:0000259" key="13">
    <source>
        <dbReference type="PROSITE" id="PS51900"/>
    </source>
</evidence>
<dbReference type="GO" id="GO:0005737">
    <property type="term" value="C:cytoplasm"/>
    <property type="evidence" value="ECO:0007669"/>
    <property type="project" value="UniProtKB-SubCell"/>
</dbReference>
<dbReference type="InterPro" id="IPR002104">
    <property type="entry name" value="Integrase_catalytic"/>
</dbReference>
<comment type="function">
    <text evidence="11">Site-specific tyrosine recombinase, which acts by catalyzing the cutting and rejoining of the recombining DNA molecules. The XerC-XerD complex is essential to convert dimers of the bacterial chromosome into monomers to permit their segregation at cell division. It also contributes to the segregational stability of plasmids.</text>
</comment>
<keyword evidence="10 11" id="KW-0131">Cell cycle</keyword>
<dbReference type="GO" id="GO:0009037">
    <property type="term" value="F:tyrosine-based site-specific recombinase activity"/>
    <property type="evidence" value="ECO:0007669"/>
    <property type="project" value="UniProtKB-UniRule"/>
</dbReference>
<dbReference type="Gene3D" id="1.10.443.10">
    <property type="entry name" value="Intergrase catalytic core"/>
    <property type="match status" value="1"/>
</dbReference>
<dbReference type="Pfam" id="PF02899">
    <property type="entry name" value="Phage_int_SAM_1"/>
    <property type="match status" value="1"/>
</dbReference>
<keyword evidence="9 11" id="KW-0233">DNA recombination</keyword>
<evidence type="ECO:0000256" key="11">
    <source>
        <dbReference type="HAMAP-Rule" id="MF_01807"/>
    </source>
</evidence>
<protein>
    <recommendedName>
        <fullName evidence="3 11">Tyrosine recombinase XerD</fullName>
    </recommendedName>
</protein>